<dbReference type="Pfam" id="PF03480">
    <property type="entry name" value="DctP"/>
    <property type="match status" value="1"/>
</dbReference>
<dbReference type="GO" id="GO:0030288">
    <property type="term" value="C:outer membrane-bounded periplasmic space"/>
    <property type="evidence" value="ECO:0007669"/>
    <property type="project" value="InterPro"/>
</dbReference>
<dbReference type="Gene3D" id="3.40.190.170">
    <property type="entry name" value="Bacterial extracellular solute-binding protein, family 7"/>
    <property type="match status" value="1"/>
</dbReference>
<evidence type="ECO:0000313" key="3">
    <source>
        <dbReference type="Proteomes" id="UP000058636"/>
    </source>
</evidence>
<keyword evidence="1" id="KW-0732">Signal</keyword>
<evidence type="ECO:0000313" key="2">
    <source>
        <dbReference type="EMBL" id="KUK22629.1"/>
    </source>
</evidence>
<dbReference type="Proteomes" id="UP000058636">
    <property type="component" value="Unassembled WGS sequence"/>
</dbReference>
<dbReference type="InterPro" id="IPR004682">
    <property type="entry name" value="TRAP_DctP"/>
</dbReference>
<gene>
    <name evidence="2" type="ORF">XD57_1269</name>
</gene>
<comment type="caution">
    <text evidence="2">The sequence shown here is derived from an EMBL/GenBank/DDBJ whole genome shotgun (WGS) entry which is preliminary data.</text>
</comment>
<sequence>EGKYKVEVCTGSQLGSEKETVEQAILGAIEMVRCSTLTLAGFYEPMGILSLPYLFRDYDHQWKAILGAPGQELVDGLLKDVGLVALCWYEAGARSFYTIKGPIMKPEDVKGLKIRVPESPVLTNMVKFLKGAAVHIPFAEVYTALQTGVVDGAENNPPSYYEMKHYEVAKHYSLDEHTRIPELVVMSKSVWEKFTPEERMILKVAAHASSVYERILWQQYEERSLKAVQEGGAKIYNPDKSLFQKAMQPFYEEYSKYKNLINKILAVK</sequence>
<dbReference type="CDD" id="cd13671">
    <property type="entry name" value="PBP2_TRAP_SBP_like_3"/>
    <property type="match status" value="1"/>
</dbReference>
<protein>
    <submittedName>
        <fullName evidence="2">C4-dicarboxylate-binding protein</fullName>
    </submittedName>
</protein>
<dbReference type="AlphaFoldDB" id="A0A124FFV0"/>
<dbReference type="InterPro" id="IPR018389">
    <property type="entry name" value="DctP_fam"/>
</dbReference>
<dbReference type="NCBIfam" id="NF037995">
    <property type="entry name" value="TRAP_S1"/>
    <property type="match status" value="1"/>
</dbReference>
<dbReference type="PANTHER" id="PTHR33376:SF2">
    <property type="entry name" value="DICARBOXYLATE-BINDING PERIPLASMIC PROTEIN"/>
    <property type="match status" value="1"/>
</dbReference>
<dbReference type="GO" id="GO:0030246">
    <property type="term" value="F:carbohydrate binding"/>
    <property type="evidence" value="ECO:0007669"/>
    <property type="project" value="TreeGrafter"/>
</dbReference>
<organism evidence="2 3">
    <name type="scientific">Thermotoga petrophila</name>
    <dbReference type="NCBI Taxonomy" id="93929"/>
    <lineage>
        <taxon>Bacteria</taxon>
        <taxon>Thermotogati</taxon>
        <taxon>Thermotogota</taxon>
        <taxon>Thermotogae</taxon>
        <taxon>Thermotogales</taxon>
        <taxon>Thermotogaceae</taxon>
        <taxon>Thermotoga</taxon>
    </lineage>
</organism>
<accession>A0A124FFV0</accession>
<dbReference type="EMBL" id="LGFG01000119">
    <property type="protein sequence ID" value="KUK22629.1"/>
    <property type="molecule type" value="Genomic_DNA"/>
</dbReference>
<reference evidence="2 3" key="1">
    <citation type="journal article" date="2015" name="MBio">
        <title>Genome-Resolved Metagenomic Analysis Reveals Roles for Candidate Phyla and Other Microbial Community Members in Biogeochemical Transformations in Oil Reservoirs.</title>
        <authorList>
            <person name="Hu P."/>
            <person name="Tom L."/>
            <person name="Singh A."/>
            <person name="Thomas B.C."/>
            <person name="Baker B.J."/>
            <person name="Piceno Y.M."/>
            <person name="Andersen G.L."/>
            <person name="Banfield J.F."/>
        </authorList>
    </citation>
    <scope>NUCLEOTIDE SEQUENCE [LARGE SCALE GENOMIC DNA]</scope>
    <source>
        <strain evidence="2">46_26</strain>
    </source>
</reference>
<feature type="non-terminal residue" evidence="2">
    <location>
        <position position="1"/>
    </location>
</feature>
<dbReference type="PANTHER" id="PTHR33376">
    <property type="match status" value="1"/>
</dbReference>
<proteinExistence type="predicted"/>
<name>A0A124FFV0_9THEM</name>
<dbReference type="InterPro" id="IPR038404">
    <property type="entry name" value="TRAP_DctP_sf"/>
</dbReference>
<dbReference type="PATRIC" id="fig|93930.3.peg.311"/>
<dbReference type="GO" id="GO:0055085">
    <property type="term" value="P:transmembrane transport"/>
    <property type="evidence" value="ECO:0007669"/>
    <property type="project" value="InterPro"/>
</dbReference>
<dbReference type="NCBIfam" id="TIGR00787">
    <property type="entry name" value="dctP"/>
    <property type="match status" value="1"/>
</dbReference>
<evidence type="ECO:0000256" key="1">
    <source>
        <dbReference type="ARBA" id="ARBA00022729"/>
    </source>
</evidence>